<evidence type="ECO:0000313" key="6">
    <source>
        <dbReference type="Proteomes" id="UP000315321"/>
    </source>
</evidence>
<dbReference type="PROSITE" id="PS50043">
    <property type="entry name" value="HTH_LUXR_2"/>
    <property type="match status" value="1"/>
</dbReference>
<name>A0ABY3DWT0_9HYPH</name>
<dbReference type="PANTHER" id="PTHR44688:SF16">
    <property type="entry name" value="DNA-BINDING TRANSCRIPTIONAL ACTIVATOR DEVR_DOSR"/>
    <property type="match status" value="1"/>
</dbReference>
<dbReference type="PRINTS" id="PR00038">
    <property type="entry name" value="HTHLUXR"/>
</dbReference>
<dbReference type="Gene3D" id="1.10.10.10">
    <property type="entry name" value="Winged helix-like DNA-binding domain superfamily/Winged helix DNA-binding domain"/>
    <property type="match status" value="1"/>
</dbReference>
<evidence type="ECO:0000259" key="4">
    <source>
        <dbReference type="PROSITE" id="PS50043"/>
    </source>
</evidence>
<gene>
    <name evidence="5" type="ORF">FO470_05080</name>
</gene>
<dbReference type="InterPro" id="IPR036388">
    <property type="entry name" value="WH-like_DNA-bd_sf"/>
</dbReference>
<dbReference type="Pfam" id="PF00196">
    <property type="entry name" value="GerE"/>
    <property type="match status" value="1"/>
</dbReference>
<sequence length="389" mass="42213">MPPPFGGYEAGCGKGRMSFITNDRLSALIGSIYDCALDPGLWPRALDEICRELDLRTGVVSLIRLADSQPMLAAATGFEPEWISRLDHYSDGLVNLWGGEATIQALPLDEPAVLSKINPRAIDEYSDDPFHLQFNRPQGFVDAIAVGVSRDTQAVGTIGFNRHRDVGLIGPRETEVMRLLVPHLQRAVTVSRVLDMQKIAAQNMEVVLNALRIPIVLAARDLRVLFANRAAERMFAAKAGLACLAGRLQVLQPGVQRALEGAVAKVSQQGAATQAAPFGIPLAATEGELRSVHILPLTQEETFALIFSPRHLGMESSAAILSSLFSLTAGETRVLEQILTGRTVQETARHLDLGVSTVRTHMLHIFEKTGVHRQAELVSLAASFAPLRN</sequence>
<organism evidence="5 6">
    <name type="scientific">Ancylobacter moscoviensis</name>
    <dbReference type="NCBI Taxonomy" id="2597768"/>
    <lineage>
        <taxon>Bacteria</taxon>
        <taxon>Pseudomonadati</taxon>
        <taxon>Pseudomonadota</taxon>
        <taxon>Alphaproteobacteria</taxon>
        <taxon>Hyphomicrobiales</taxon>
        <taxon>Xanthobacteraceae</taxon>
        <taxon>Ancylobacter</taxon>
    </lineage>
</organism>
<dbReference type="InterPro" id="IPR016032">
    <property type="entry name" value="Sig_transdc_resp-reg_C-effctor"/>
</dbReference>
<keyword evidence="3" id="KW-0804">Transcription</keyword>
<comment type="caution">
    <text evidence="5">The sequence shown here is derived from an EMBL/GenBank/DDBJ whole genome shotgun (WGS) entry which is preliminary data.</text>
</comment>
<dbReference type="CDD" id="cd06170">
    <property type="entry name" value="LuxR_C_like"/>
    <property type="match status" value="1"/>
</dbReference>
<protein>
    <recommendedName>
        <fullName evidence="4">HTH luxR-type domain-containing protein</fullName>
    </recommendedName>
</protein>
<dbReference type="Proteomes" id="UP000315321">
    <property type="component" value="Unassembled WGS sequence"/>
</dbReference>
<feature type="domain" description="HTH luxR-type" evidence="4">
    <location>
        <begin position="320"/>
        <end position="385"/>
    </location>
</feature>
<accession>A0ABY3DWT0</accession>
<dbReference type="InterPro" id="IPR000792">
    <property type="entry name" value="Tscrpt_reg_LuxR_C"/>
</dbReference>
<evidence type="ECO:0000313" key="5">
    <source>
        <dbReference type="EMBL" id="TSJ64633.1"/>
    </source>
</evidence>
<keyword evidence="1" id="KW-0805">Transcription regulation</keyword>
<evidence type="ECO:0000256" key="2">
    <source>
        <dbReference type="ARBA" id="ARBA00023125"/>
    </source>
</evidence>
<evidence type="ECO:0000256" key="3">
    <source>
        <dbReference type="ARBA" id="ARBA00023163"/>
    </source>
</evidence>
<reference evidence="5 6" key="1">
    <citation type="submission" date="2019-07" db="EMBL/GenBank/DDBJ databases">
        <authorList>
            <person name="Grouzdev D.S."/>
        </authorList>
    </citation>
    <scope>NUCLEOTIDE SEQUENCE [LARGE SCALE GENOMIC DNA]</scope>
    <source>
        <strain evidence="5 6">3C</strain>
    </source>
</reference>
<dbReference type="SMART" id="SM00421">
    <property type="entry name" value="HTH_LUXR"/>
    <property type="match status" value="1"/>
</dbReference>
<dbReference type="EMBL" id="VMBP01000001">
    <property type="protein sequence ID" value="TSJ64633.1"/>
    <property type="molecule type" value="Genomic_DNA"/>
</dbReference>
<evidence type="ECO:0000256" key="1">
    <source>
        <dbReference type="ARBA" id="ARBA00023015"/>
    </source>
</evidence>
<keyword evidence="2" id="KW-0238">DNA-binding</keyword>
<dbReference type="SUPFAM" id="SSF46894">
    <property type="entry name" value="C-terminal effector domain of the bipartite response regulators"/>
    <property type="match status" value="1"/>
</dbReference>
<keyword evidence="6" id="KW-1185">Reference proteome</keyword>
<dbReference type="PANTHER" id="PTHR44688">
    <property type="entry name" value="DNA-BINDING TRANSCRIPTIONAL ACTIVATOR DEVR_DOSR"/>
    <property type="match status" value="1"/>
</dbReference>
<proteinExistence type="predicted"/>